<dbReference type="EMBL" id="KZ819196">
    <property type="protein sequence ID" value="PWY99065.1"/>
    <property type="molecule type" value="Genomic_DNA"/>
</dbReference>
<dbReference type="Proteomes" id="UP000246740">
    <property type="component" value="Unassembled WGS sequence"/>
</dbReference>
<evidence type="ECO:0000313" key="3">
    <source>
        <dbReference type="Proteomes" id="UP000246740"/>
    </source>
</evidence>
<gene>
    <name evidence="2" type="ORF">BCV70DRAFT_123379</name>
</gene>
<keyword evidence="3" id="KW-1185">Reference proteome</keyword>
<accession>A0A317XL74</accession>
<dbReference type="InParanoid" id="A0A317XL74"/>
<feature type="region of interest" description="Disordered" evidence="1">
    <location>
        <begin position="66"/>
        <end position="87"/>
    </location>
</feature>
<name>A0A317XL74_9BASI</name>
<sequence length="87" mass="9285">MRRSSVSWLRCPFKGLFGTCATSASATAPEGLHVQYAAGQCRTCGTVDNPDEGAIEVDTEARVYGGQGEARRTKRPSDCLPASLARH</sequence>
<protein>
    <submittedName>
        <fullName evidence="2">Uncharacterized protein</fullName>
    </submittedName>
</protein>
<reference evidence="2 3" key="1">
    <citation type="journal article" date="2018" name="Mol. Biol. Evol.">
        <title>Broad Genomic Sampling Reveals a Smut Pathogenic Ancestry of the Fungal Clade Ustilaginomycotina.</title>
        <authorList>
            <person name="Kijpornyongpan T."/>
            <person name="Mondo S.J."/>
            <person name="Barry K."/>
            <person name="Sandor L."/>
            <person name="Lee J."/>
            <person name="Lipzen A."/>
            <person name="Pangilinan J."/>
            <person name="LaButti K."/>
            <person name="Hainaut M."/>
            <person name="Henrissat B."/>
            <person name="Grigoriev I.V."/>
            <person name="Spatafora J.W."/>
            <person name="Aime M.C."/>
        </authorList>
    </citation>
    <scope>NUCLEOTIDE SEQUENCE [LARGE SCALE GENOMIC DNA]</scope>
    <source>
        <strain evidence="2 3">MCA 3645</strain>
    </source>
</reference>
<organism evidence="2 3">
    <name type="scientific">Testicularia cyperi</name>
    <dbReference type="NCBI Taxonomy" id="1882483"/>
    <lineage>
        <taxon>Eukaryota</taxon>
        <taxon>Fungi</taxon>
        <taxon>Dikarya</taxon>
        <taxon>Basidiomycota</taxon>
        <taxon>Ustilaginomycotina</taxon>
        <taxon>Ustilaginomycetes</taxon>
        <taxon>Ustilaginales</taxon>
        <taxon>Anthracoideaceae</taxon>
        <taxon>Testicularia</taxon>
    </lineage>
</organism>
<evidence type="ECO:0000313" key="2">
    <source>
        <dbReference type="EMBL" id="PWY99065.1"/>
    </source>
</evidence>
<evidence type="ECO:0000256" key="1">
    <source>
        <dbReference type="SAM" id="MobiDB-lite"/>
    </source>
</evidence>
<proteinExistence type="predicted"/>
<dbReference type="AlphaFoldDB" id="A0A317XL74"/>